<dbReference type="RefSeq" id="WP_166258602.1">
    <property type="nucleotide sequence ID" value="NZ_JAAMOW010000007.1"/>
</dbReference>
<dbReference type="SUPFAM" id="SSF111369">
    <property type="entry name" value="HlyD-like secretion proteins"/>
    <property type="match status" value="1"/>
</dbReference>
<evidence type="ECO:0000256" key="1">
    <source>
        <dbReference type="SAM" id="Coils"/>
    </source>
</evidence>
<dbReference type="AlphaFoldDB" id="A0A6M2BVL6"/>
<protein>
    <submittedName>
        <fullName evidence="2">HlyD family efflux transporter periplasmic adaptor subunit</fullName>
    </submittedName>
</protein>
<dbReference type="Gene3D" id="2.40.50.100">
    <property type="match status" value="1"/>
</dbReference>
<sequence>MRLRISRGGALLLAILAIVLLPLLFVFRPTPHPASASPPTAAAGNPVVAAAPGRVDVEGGTRHLALQLDGVVSEVAPFDEGAVLPAGAVLLRLDDRQSYAEQQAAALDVQRLQLGVDLLQGQLRLAEQQLSRLQPLVAQQAEPADVLRQAEAQSRQLAGDLAQARIALEAGRLHQKMLAMQQAQHQLLAPEAGRVLRIDVHPGESVSRGTPVVWFAPAAPLIVHAELDERLLARVHVGMPAEVETEYGSGHVVQAQLARIAAHVGPARLPADGEAVTDDNRVVDCTLELRDADFLLGQRVIVRFLSGT</sequence>
<name>A0A6M2BVL6_9GAMM</name>
<accession>A0A6M2BVL6</accession>
<dbReference type="GO" id="GO:1990281">
    <property type="term" value="C:efflux pump complex"/>
    <property type="evidence" value="ECO:0007669"/>
    <property type="project" value="TreeGrafter"/>
</dbReference>
<dbReference type="Gene3D" id="2.40.30.170">
    <property type="match status" value="1"/>
</dbReference>
<proteinExistence type="predicted"/>
<keyword evidence="3" id="KW-1185">Reference proteome</keyword>
<dbReference type="Gene3D" id="1.10.287.470">
    <property type="entry name" value="Helix hairpin bin"/>
    <property type="match status" value="1"/>
</dbReference>
<organism evidence="2 3">
    <name type="scientific">Solimonas terrae</name>
    <dbReference type="NCBI Taxonomy" id="1396819"/>
    <lineage>
        <taxon>Bacteria</taxon>
        <taxon>Pseudomonadati</taxon>
        <taxon>Pseudomonadota</taxon>
        <taxon>Gammaproteobacteria</taxon>
        <taxon>Nevskiales</taxon>
        <taxon>Nevskiaceae</taxon>
        <taxon>Solimonas</taxon>
    </lineage>
</organism>
<dbReference type="EMBL" id="JAAMOW010000007">
    <property type="protein sequence ID" value="NGY05997.1"/>
    <property type="molecule type" value="Genomic_DNA"/>
</dbReference>
<feature type="coiled-coil region" evidence="1">
    <location>
        <begin position="109"/>
        <end position="167"/>
    </location>
</feature>
<comment type="caution">
    <text evidence="2">The sequence shown here is derived from an EMBL/GenBank/DDBJ whole genome shotgun (WGS) entry which is preliminary data.</text>
</comment>
<evidence type="ECO:0000313" key="3">
    <source>
        <dbReference type="Proteomes" id="UP000472676"/>
    </source>
</evidence>
<dbReference type="Proteomes" id="UP000472676">
    <property type="component" value="Unassembled WGS sequence"/>
</dbReference>
<gene>
    <name evidence="2" type="ORF">G7Y85_14580</name>
</gene>
<evidence type="ECO:0000313" key="2">
    <source>
        <dbReference type="EMBL" id="NGY05997.1"/>
    </source>
</evidence>
<dbReference type="GO" id="GO:0015562">
    <property type="term" value="F:efflux transmembrane transporter activity"/>
    <property type="evidence" value="ECO:0007669"/>
    <property type="project" value="TreeGrafter"/>
</dbReference>
<reference evidence="2 3" key="1">
    <citation type="journal article" date="2014" name="Int. J. Syst. Evol. Microbiol.">
        <title>Solimonas terrae sp. nov., isolated from soil.</title>
        <authorList>
            <person name="Kim S.J."/>
            <person name="Moon J.Y."/>
            <person name="Weon H.Y."/>
            <person name="Ahn J.H."/>
            <person name="Chen W.M."/>
            <person name="Kwon S.W."/>
        </authorList>
    </citation>
    <scope>NUCLEOTIDE SEQUENCE [LARGE SCALE GENOMIC DNA]</scope>
    <source>
        <strain evidence="2 3">KIS83-12</strain>
    </source>
</reference>
<keyword evidence="1" id="KW-0175">Coiled coil</keyword>
<dbReference type="PANTHER" id="PTHR30469">
    <property type="entry name" value="MULTIDRUG RESISTANCE PROTEIN MDTA"/>
    <property type="match status" value="1"/>
</dbReference>